<evidence type="ECO:0000313" key="8">
    <source>
        <dbReference type="EMBL" id="KAK8866918.1"/>
    </source>
</evidence>
<keyword evidence="3" id="KW-0963">Cytoplasm</keyword>
<keyword evidence="6" id="KW-0966">Cell projection</keyword>
<keyword evidence="4" id="KW-0677">Repeat</keyword>
<feature type="domain" description="DM10" evidence="7">
    <location>
        <begin position="7"/>
        <end position="107"/>
    </location>
</feature>
<evidence type="ECO:0000259" key="7">
    <source>
        <dbReference type="PROSITE" id="PS51336"/>
    </source>
</evidence>
<dbReference type="Gene3D" id="1.10.238.10">
    <property type="entry name" value="EF-hand"/>
    <property type="match status" value="1"/>
</dbReference>
<dbReference type="PANTHER" id="PTHR12086">
    <property type="entry name" value="EF-HAND DOMAIN C-TERMINAL CONTAINING PROTEIN"/>
    <property type="match status" value="1"/>
</dbReference>
<evidence type="ECO:0000256" key="3">
    <source>
        <dbReference type="ARBA" id="ARBA00022490"/>
    </source>
</evidence>
<dbReference type="SUPFAM" id="SSF47473">
    <property type="entry name" value="EF-hand"/>
    <property type="match status" value="1"/>
</dbReference>
<sequence length="194" mass="22448">MVDLRPPPTILKFLATLNSKRRDDQIREFVVSYYLDDKAFSVSEKQVPNSGFRSGQFLKKMVINNPKTGVPYEPHEVYVGAAVNLGGWQFTLQEASEDALKVMEAQSDVFVKCDLAELLRRIRQTLAISVPELLVQFQRKDNRKRNCISLADLQEVFLKNGIDFGDQEFLTLFRRYQVNDMDLFNYQVFIDNLV</sequence>
<evidence type="ECO:0000256" key="4">
    <source>
        <dbReference type="ARBA" id="ARBA00022737"/>
    </source>
</evidence>
<dbReference type="Pfam" id="PF06565">
    <property type="entry name" value="DM10_dom"/>
    <property type="match status" value="1"/>
</dbReference>
<dbReference type="PANTHER" id="PTHR12086:SF9">
    <property type="entry name" value="EF-HAND DOMAIN-CONTAINING PROTEIN 1"/>
    <property type="match status" value="1"/>
</dbReference>
<dbReference type="Proteomes" id="UP001470230">
    <property type="component" value="Unassembled WGS sequence"/>
</dbReference>
<keyword evidence="9" id="KW-1185">Reference proteome</keyword>
<dbReference type="InterPro" id="IPR006602">
    <property type="entry name" value="DM10_dom"/>
</dbReference>
<dbReference type="EMBL" id="JAPFFF010000015">
    <property type="protein sequence ID" value="KAK8866918.1"/>
    <property type="molecule type" value="Genomic_DNA"/>
</dbReference>
<dbReference type="Gene3D" id="2.30.29.170">
    <property type="match status" value="1"/>
</dbReference>
<keyword evidence="5" id="KW-0206">Cytoskeleton</keyword>
<evidence type="ECO:0000313" key="9">
    <source>
        <dbReference type="Proteomes" id="UP001470230"/>
    </source>
</evidence>
<comment type="subcellular location">
    <subcellularLocation>
        <location evidence="1">Cell projection</location>
        <location evidence="1">Cilium</location>
    </subcellularLocation>
    <subcellularLocation>
        <location evidence="2">Cytoplasm</location>
        <location evidence="2">Cytoskeleton</location>
    </subcellularLocation>
</comment>
<evidence type="ECO:0000256" key="5">
    <source>
        <dbReference type="ARBA" id="ARBA00023212"/>
    </source>
</evidence>
<comment type="caution">
    <text evidence="8">The sequence shown here is derived from an EMBL/GenBank/DDBJ whole genome shotgun (WGS) entry which is preliminary data.</text>
</comment>
<evidence type="ECO:0000256" key="6">
    <source>
        <dbReference type="ARBA" id="ARBA00023273"/>
    </source>
</evidence>
<dbReference type="PROSITE" id="PS51336">
    <property type="entry name" value="DM10"/>
    <property type="match status" value="1"/>
</dbReference>
<accession>A0ABR2IR91</accession>
<evidence type="ECO:0000256" key="2">
    <source>
        <dbReference type="ARBA" id="ARBA00004245"/>
    </source>
</evidence>
<dbReference type="InterPro" id="IPR011992">
    <property type="entry name" value="EF-hand-dom_pair"/>
</dbReference>
<dbReference type="InterPro" id="IPR040193">
    <property type="entry name" value="EFHC1/EFHC2/EFHB"/>
</dbReference>
<evidence type="ECO:0000256" key="1">
    <source>
        <dbReference type="ARBA" id="ARBA00004138"/>
    </source>
</evidence>
<gene>
    <name evidence="8" type="ORF">M9Y10_009887</name>
</gene>
<organism evidence="8 9">
    <name type="scientific">Tritrichomonas musculus</name>
    <dbReference type="NCBI Taxonomy" id="1915356"/>
    <lineage>
        <taxon>Eukaryota</taxon>
        <taxon>Metamonada</taxon>
        <taxon>Parabasalia</taxon>
        <taxon>Tritrichomonadida</taxon>
        <taxon>Tritrichomonadidae</taxon>
        <taxon>Tritrichomonas</taxon>
    </lineage>
</organism>
<protein>
    <recommendedName>
        <fullName evidence="7">DM10 domain-containing protein</fullName>
    </recommendedName>
</protein>
<name>A0ABR2IR91_9EUKA</name>
<reference evidence="8 9" key="1">
    <citation type="submission" date="2024-04" db="EMBL/GenBank/DDBJ databases">
        <title>Tritrichomonas musculus Genome.</title>
        <authorList>
            <person name="Alves-Ferreira E."/>
            <person name="Grigg M."/>
            <person name="Lorenzi H."/>
            <person name="Galac M."/>
        </authorList>
    </citation>
    <scope>NUCLEOTIDE SEQUENCE [LARGE SCALE GENOMIC DNA]</scope>
    <source>
        <strain evidence="8 9">EAF2021</strain>
    </source>
</reference>
<proteinExistence type="predicted"/>
<dbReference type="SMART" id="SM00676">
    <property type="entry name" value="DM10"/>
    <property type="match status" value="1"/>
</dbReference>